<feature type="domain" description="Response regulatory" evidence="2">
    <location>
        <begin position="8"/>
        <end position="123"/>
    </location>
</feature>
<dbReference type="Gene3D" id="3.40.50.2300">
    <property type="match status" value="1"/>
</dbReference>
<protein>
    <submittedName>
        <fullName evidence="4">LytTR family DNA-binding domain-containing protein</fullName>
    </submittedName>
</protein>
<dbReference type="PROSITE" id="PS50930">
    <property type="entry name" value="HTH_LYTTR"/>
    <property type="match status" value="1"/>
</dbReference>
<dbReference type="Gene3D" id="2.40.50.1020">
    <property type="entry name" value="LytTr DNA-binding domain"/>
    <property type="match status" value="1"/>
</dbReference>
<feature type="modified residue" description="4-aspartylphosphate" evidence="1">
    <location>
        <position position="61"/>
    </location>
</feature>
<reference evidence="5" key="1">
    <citation type="journal article" date="2019" name="Int. J. Syst. Evol. Microbiol.">
        <title>The Global Catalogue of Microorganisms (GCM) 10K type strain sequencing project: providing services to taxonomists for standard genome sequencing and annotation.</title>
        <authorList>
            <consortium name="The Broad Institute Genomics Platform"/>
            <consortium name="The Broad Institute Genome Sequencing Center for Infectious Disease"/>
            <person name="Wu L."/>
            <person name="Ma J."/>
        </authorList>
    </citation>
    <scope>NUCLEOTIDE SEQUENCE [LARGE SCALE GENOMIC DNA]</scope>
    <source>
        <strain evidence="5">CECT 7184</strain>
    </source>
</reference>
<dbReference type="RefSeq" id="WP_290362522.1">
    <property type="nucleotide sequence ID" value="NZ_JAUFQU010000001.1"/>
</dbReference>
<dbReference type="SMART" id="SM00850">
    <property type="entry name" value="LytTR"/>
    <property type="match status" value="1"/>
</dbReference>
<name>A0ABT8CTN8_9FLAO</name>
<organism evidence="4 5">
    <name type="scientific">Paenimyroides ceti</name>
    <dbReference type="NCBI Taxonomy" id="395087"/>
    <lineage>
        <taxon>Bacteria</taxon>
        <taxon>Pseudomonadati</taxon>
        <taxon>Bacteroidota</taxon>
        <taxon>Flavobacteriia</taxon>
        <taxon>Flavobacteriales</taxon>
        <taxon>Flavobacteriaceae</taxon>
        <taxon>Paenimyroides</taxon>
    </lineage>
</organism>
<dbReference type="EMBL" id="JAUFQU010000001">
    <property type="protein sequence ID" value="MDN3706449.1"/>
    <property type="molecule type" value="Genomic_DNA"/>
</dbReference>
<keyword evidence="4" id="KW-0238">DNA-binding</keyword>
<dbReference type="PANTHER" id="PTHR37299">
    <property type="entry name" value="TRANSCRIPTIONAL REGULATOR-RELATED"/>
    <property type="match status" value="1"/>
</dbReference>
<evidence type="ECO:0000259" key="3">
    <source>
        <dbReference type="PROSITE" id="PS50930"/>
    </source>
</evidence>
<keyword evidence="5" id="KW-1185">Reference proteome</keyword>
<dbReference type="InterPro" id="IPR007492">
    <property type="entry name" value="LytTR_DNA-bd_dom"/>
</dbReference>
<dbReference type="Pfam" id="PF00072">
    <property type="entry name" value="Response_reg"/>
    <property type="match status" value="1"/>
</dbReference>
<evidence type="ECO:0000259" key="2">
    <source>
        <dbReference type="PROSITE" id="PS50110"/>
    </source>
</evidence>
<dbReference type="SMART" id="SM00448">
    <property type="entry name" value="REC"/>
    <property type="match status" value="1"/>
</dbReference>
<evidence type="ECO:0000256" key="1">
    <source>
        <dbReference type="PROSITE-ProRule" id="PRU00169"/>
    </source>
</evidence>
<dbReference type="InterPro" id="IPR046947">
    <property type="entry name" value="LytR-like"/>
</dbReference>
<gene>
    <name evidence="4" type="ORF">QW060_04825</name>
</gene>
<dbReference type="Proteomes" id="UP001242368">
    <property type="component" value="Unassembled WGS sequence"/>
</dbReference>
<sequence>MKINQKLTAVIIDDERHAREFLNKIILRVFPDHFQKIVITDSVQNGVVLINECRPDIVFLDIDMPDENGFELFKKFNSVNFEVVFTTAHQNFIMEAVNTYGCLGYLMKPIDQDDLRVIIDRFENKMLQKQATVLTDNAVKGNEVLVEDANERSEIAKKNDLLFFSGQHEVNIVKISDIIYCRASDSYCEFYTMNKNFTVSKPLKEIEKIINDDIFFRVHRSYLVNMNYVSSYDKKLSVLKLLVHPQTGENKIPVADTGHKKIISEISS</sequence>
<dbReference type="InterPro" id="IPR011006">
    <property type="entry name" value="CheY-like_superfamily"/>
</dbReference>
<accession>A0ABT8CTN8</accession>
<evidence type="ECO:0000313" key="4">
    <source>
        <dbReference type="EMBL" id="MDN3706449.1"/>
    </source>
</evidence>
<keyword evidence="1" id="KW-0597">Phosphoprotein</keyword>
<dbReference type="Pfam" id="PF04397">
    <property type="entry name" value="LytTR"/>
    <property type="match status" value="1"/>
</dbReference>
<proteinExistence type="predicted"/>
<feature type="domain" description="HTH LytTR-type" evidence="3">
    <location>
        <begin position="162"/>
        <end position="268"/>
    </location>
</feature>
<comment type="caution">
    <text evidence="4">The sequence shown here is derived from an EMBL/GenBank/DDBJ whole genome shotgun (WGS) entry which is preliminary data.</text>
</comment>
<dbReference type="PROSITE" id="PS50110">
    <property type="entry name" value="RESPONSE_REGULATORY"/>
    <property type="match status" value="1"/>
</dbReference>
<evidence type="ECO:0000313" key="5">
    <source>
        <dbReference type="Proteomes" id="UP001242368"/>
    </source>
</evidence>
<dbReference type="PANTHER" id="PTHR37299:SF1">
    <property type="entry name" value="STAGE 0 SPORULATION PROTEIN A HOMOLOG"/>
    <property type="match status" value="1"/>
</dbReference>
<dbReference type="SUPFAM" id="SSF52172">
    <property type="entry name" value="CheY-like"/>
    <property type="match status" value="1"/>
</dbReference>
<dbReference type="GO" id="GO:0003677">
    <property type="term" value="F:DNA binding"/>
    <property type="evidence" value="ECO:0007669"/>
    <property type="project" value="UniProtKB-KW"/>
</dbReference>
<dbReference type="InterPro" id="IPR001789">
    <property type="entry name" value="Sig_transdc_resp-reg_receiver"/>
</dbReference>